<reference evidence="20 21" key="1">
    <citation type="journal article" date="2013" name="Proc. Natl. Acad. Sci. U.S.A.">
        <title>The king cobra genome reveals dynamic gene evolution and adaptation in the snake venom system.</title>
        <authorList>
            <person name="Vonk F.J."/>
            <person name="Casewell N.R."/>
            <person name="Henkel C.V."/>
            <person name="Heimberg A.M."/>
            <person name="Jansen H.J."/>
            <person name="McCleary R.J."/>
            <person name="Kerkkamp H.M."/>
            <person name="Vos R.A."/>
            <person name="Guerreiro I."/>
            <person name="Calvete J.J."/>
            <person name="Wuster W."/>
            <person name="Woods A.E."/>
            <person name="Logan J.M."/>
            <person name="Harrison R.A."/>
            <person name="Castoe T.A."/>
            <person name="de Koning A.P."/>
            <person name="Pollock D.D."/>
            <person name="Yandell M."/>
            <person name="Calderon D."/>
            <person name="Renjifo C."/>
            <person name="Currier R.B."/>
            <person name="Salgado D."/>
            <person name="Pla D."/>
            <person name="Sanz L."/>
            <person name="Hyder A.S."/>
            <person name="Ribeiro J.M."/>
            <person name="Arntzen J.W."/>
            <person name="van den Thillart G.E."/>
            <person name="Boetzer M."/>
            <person name="Pirovano W."/>
            <person name="Dirks R.P."/>
            <person name="Spaink H.P."/>
            <person name="Duboule D."/>
            <person name="McGlinn E."/>
            <person name="Kini R.M."/>
            <person name="Richardson M.K."/>
        </authorList>
    </citation>
    <scope>NUCLEOTIDE SEQUENCE</scope>
    <source>
        <tissue evidence="20">Blood</tissue>
    </source>
</reference>
<dbReference type="SUPFAM" id="SSF50978">
    <property type="entry name" value="WD40 repeat-like"/>
    <property type="match status" value="1"/>
</dbReference>
<keyword evidence="11" id="KW-0227">DNA damage</keyword>
<feature type="region of interest" description="Disordered" evidence="18">
    <location>
        <begin position="111"/>
        <end position="135"/>
    </location>
</feature>
<dbReference type="EC" id="2.3.2.27" evidence="5"/>
<dbReference type="GO" id="GO:0016605">
    <property type="term" value="C:PML body"/>
    <property type="evidence" value="ECO:0007669"/>
    <property type="project" value="UniProtKB-SubCell"/>
</dbReference>
<dbReference type="EMBL" id="AZIM01002215">
    <property type="protein sequence ID" value="ETE64513.1"/>
    <property type="molecule type" value="Genomic_DNA"/>
</dbReference>
<dbReference type="Proteomes" id="UP000018936">
    <property type="component" value="Unassembled WGS sequence"/>
</dbReference>
<dbReference type="CDD" id="cd16450">
    <property type="entry name" value="mRING-C3HGC3_RFWD3"/>
    <property type="match status" value="1"/>
</dbReference>
<evidence type="ECO:0000256" key="10">
    <source>
        <dbReference type="ARBA" id="ARBA00022737"/>
    </source>
</evidence>
<dbReference type="SUPFAM" id="SSF57850">
    <property type="entry name" value="RING/U-box"/>
    <property type="match status" value="1"/>
</dbReference>
<evidence type="ECO:0000256" key="2">
    <source>
        <dbReference type="ARBA" id="ARBA00004322"/>
    </source>
</evidence>
<dbReference type="PROSITE" id="PS50089">
    <property type="entry name" value="ZF_RING_2"/>
    <property type="match status" value="1"/>
</dbReference>
<evidence type="ECO:0000256" key="3">
    <source>
        <dbReference type="ARBA" id="ARBA00004496"/>
    </source>
</evidence>
<dbReference type="SMART" id="SM00320">
    <property type="entry name" value="WD40"/>
    <property type="match status" value="1"/>
</dbReference>
<dbReference type="Pfam" id="PF23419">
    <property type="entry name" value="WD40_RFWD3"/>
    <property type="match status" value="1"/>
</dbReference>
<evidence type="ECO:0000256" key="6">
    <source>
        <dbReference type="ARBA" id="ARBA00022490"/>
    </source>
</evidence>
<dbReference type="InterPro" id="IPR013083">
    <property type="entry name" value="Znf_RING/FYVE/PHD"/>
</dbReference>
<evidence type="ECO:0000313" key="20">
    <source>
        <dbReference type="EMBL" id="ETE64513.1"/>
    </source>
</evidence>
<dbReference type="Pfam" id="PF13639">
    <property type="entry name" value="zf-RING_2"/>
    <property type="match status" value="1"/>
</dbReference>
<evidence type="ECO:0000256" key="18">
    <source>
        <dbReference type="SAM" id="MobiDB-lite"/>
    </source>
</evidence>
<protein>
    <recommendedName>
        <fullName evidence="5">RING-type E3 ubiquitin transferase</fullName>
        <ecNumber evidence="5">2.3.2.27</ecNumber>
    </recommendedName>
</protein>
<evidence type="ECO:0000256" key="5">
    <source>
        <dbReference type="ARBA" id="ARBA00012483"/>
    </source>
</evidence>
<keyword evidence="16" id="KW-0539">Nucleus</keyword>
<dbReference type="InterPro" id="IPR037381">
    <property type="entry name" value="RFWD3"/>
</dbReference>
<feature type="non-terminal residue" evidence="20">
    <location>
        <position position="1"/>
    </location>
</feature>
<comment type="subcellular location">
    <subcellularLocation>
        <location evidence="3">Cytoplasm</location>
    </subcellularLocation>
    <subcellularLocation>
        <location evidence="2">Nucleus</location>
        <location evidence="2">PML body</location>
    </subcellularLocation>
</comment>
<dbReference type="PANTHER" id="PTHR16047:SF7">
    <property type="entry name" value="E3 UBIQUITIN-PROTEIN LIGASE RFWD3"/>
    <property type="match status" value="1"/>
</dbReference>
<dbReference type="GO" id="GO:0036297">
    <property type="term" value="P:interstrand cross-link repair"/>
    <property type="evidence" value="ECO:0007669"/>
    <property type="project" value="InterPro"/>
</dbReference>
<evidence type="ECO:0000256" key="11">
    <source>
        <dbReference type="ARBA" id="ARBA00022763"/>
    </source>
</evidence>
<keyword evidence="10" id="KW-0677">Repeat</keyword>
<evidence type="ECO:0000256" key="14">
    <source>
        <dbReference type="ARBA" id="ARBA00022833"/>
    </source>
</evidence>
<evidence type="ECO:0000256" key="4">
    <source>
        <dbReference type="ARBA" id="ARBA00004906"/>
    </source>
</evidence>
<dbReference type="InterPro" id="IPR056527">
    <property type="entry name" value="WD40_RFWD3"/>
</dbReference>
<feature type="compositionally biased region" description="Basic and acidic residues" evidence="18">
    <location>
        <begin position="159"/>
        <end position="168"/>
    </location>
</feature>
<dbReference type="GO" id="GO:0005737">
    <property type="term" value="C:cytoplasm"/>
    <property type="evidence" value="ECO:0007669"/>
    <property type="project" value="UniProtKB-SubCell"/>
</dbReference>
<evidence type="ECO:0000256" key="15">
    <source>
        <dbReference type="ARBA" id="ARBA00023204"/>
    </source>
</evidence>
<keyword evidence="12 17" id="KW-0863">Zinc-finger</keyword>
<dbReference type="GO" id="GO:0016567">
    <property type="term" value="P:protein ubiquitination"/>
    <property type="evidence" value="ECO:0007669"/>
    <property type="project" value="InterPro"/>
</dbReference>
<comment type="caution">
    <text evidence="20">The sequence shown here is derived from an EMBL/GenBank/DDBJ whole genome shotgun (WGS) entry which is preliminary data.</text>
</comment>
<keyword evidence="8" id="KW-0808">Transferase</keyword>
<feature type="compositionally biased region" description="Low complexity" evidence="18">
    <location>
        <begin position="175"/>
        <end position="186"/>
    </location>
</feature>
<keyword evidence="15" id="KW-0234">DNA repair</keyword>
<comment type="pathway">
    <text evidence="4">Protein modification; protein ubiquitination.</text>
</comment>
<dbReference type="InterPro" id="IPR001680">
    <property type="entry name" value="WD40_rpt"/>
</dbReference>
<keyword evidence="6" id="KW-0963">Cytoplasm</keyword>
<sequence>MLLGWLGILGLGVQACQLLLGWLGILGLGVQACQSHCWAGWEFWVLESRPVRAAAGLKGEFWALESRHLKTTAVDDGGILASLVSYFQVSRTQPTEPSLLVIHNDSSSDETVVLSDSESSGNSSSPTEDEEEPARSLEEIPLIGLEVIVSNQMAPPRDTSNEIEHPDSRVTASQPKKTTPLKKSSPAASLVPLEEDSGDTCAICFEEWTNAGEHRLAALRCGHLFGYSCIERWLKGQVGKCPQCNKKAKRTDIVVLYARTLKALDTTEQENMKSSLEKEQVLRRKAELESAQSRLQLQQSSSARSCFPGCLSSSQGQHKYHFERAFLVSQVGNCRVMAYCDPLSCLVVSQPSPQSTLLPATNTVVQTYNASRPIWCCCWCLDDTNYVYAGLANGSILVYDLRDTNSYVQELAPQKSRCPVVSLSYLPRMASASLPYGGLVSGTLEGACFWEQKSSNSYRPHDLLLEPGGCIDLQTEASTRHCLATFRPNRNNNCLQCVVMELTSTQLTDRDDEIVCSCNPIQTLTAGPTCKLLTKNAIFQSPEDDGSILVCAGDEATNSAMLWDAGSGTLLQKLPADLPVLDVCPFEVNRNSFLATLTEKMVKIYKWQ</sequence>
<feature type="region of interest" description="Disordered" evidence="18">
    <location>
        <begin position="154"/>
        <end position="192"/>
    </location>
</feature>
<dbReference type="InterPro" id="IPR036322">
    <property type="entry name" value="WD40_repeat_dom_sf"/>
</dbReference>
<dbReference type="Gene3D" id="2.130.10.10">
    <property type="entry name" value="YVTN repeat-like/Quinoprotein amine dehydrogenase"/>
    <property type="match status" value="1"/>
</dbReference>
<evidence type="ECO:0000256" key="1">
    <source>
        <dbReference type="ARBA" id="ARBA00000900"/>
    </source>
</evidence>
<keyword evidence="13" id="KW-0833">Ubl conjugation pathway</keyword>
<proteinExistence type="predicted"/>
<evidence type="ECO:0000256" key="7">
    <source>
        <dbReference type="ARBA" id="ARBA00022574"/>
    </source>
</evidence>
<dbReference type="SMART" id="SM00184">
    <property type="entry name" value="RING"/>
    <property type="match status" value="1"/>
</dbReference>
<dbReference type="GO" id="GO:0008270">
    <property type="term" value="F:zinc ion binding"/>
    <property type="evidence" value="ECO:0007669"/>
    <property type="project" value="UniProtKB-KW"/>
</dbReference>
<dbReference type="OrthoDB" id="5600418at2759"/>
<dbReference type="InterPro" id="IPR015943">
    <property type="entry name" value="WD40/YVTN_repeat-like_dom_sf"/>
</dbReference>
<feature type="compositionally biased region" description="Low complexity" evidence="18">
    <location>
        <begin position="115"/>
        <end position="125"/>
    </location>
</feature>
<dbReference type="AlphaFoldDB" id="V8NS73"/>
<dbReference type="InterPro" id="IPR001841">
    <property type="entry name" value="Znf_RING"/>
</dbReference>
<evidence type="ECO:0000259" key="19">
    <source>
        <dbReference type="PROSITE" id="PS50089"/>
    </source>
</evidence>
<dbReference type="Gene3D" id="3.30.40.10">
    <property type="entry name" value="Zinc/RING finger domain, C3HC4 (zinc finger)"/>
    <property type="match status" value="1"/>
</dbReference>
<evidence type="ECO:0000256" key="17">
    <source>
        <dbReference type="PROSITE-ProRule" id="PRU00175"/>
    </source>
</evidence>
<keyword evidence="14" id="KW-0862">Zinc</keyword>
<gene>
    <name evidence="20" type="primary">RFWD3</name>
    <name evidence="20" type="ORF">L345_09718</name>
</gene>
<evidence type="ECO:0000256" key="8">
    <source>
        <dbReference type="ARBA" id="ARBA00022679"/>
    </source>
</evidence>
<dbReference type="PANTHER" id="PTHR16047">
    <property type="entry name" value="RFWD3 PROTEIN"/>
    <property type="match status" value="1"/>
</dbReference>
<evidence type="ECO:0000256" key="13">
    <source>
        <dbReference type="ARBA" id="ARBA00022786"/>
    </source>
</evidence>
<name>V8NS73_OPHHA</name>
<evidence type="ECO:0000256" key="9">
    <source>
        <dbReference type="ARBA" id="ARBA00022723"/>
    </source>
</evidence>
<evidence type="ECO:0000256" key="12">
    <source>
        <dbReference type="ARBA" id="ARBA00022771"/>
    </source>
</evidence>
<evidence type="ECO:0000256" key="16">
    <source>
        <dbReference type="ARBA" id="ARBA00023242"/>
    </source>
</evidence>
<keyword evidence="9" id="KW-0479">Metal-binding</keyword>
<dbReference type="GO" id="GO:0061630">
    <property type="term" value="F:ubiquitin protein ligase activity"/>
    <property type="evidence" value="ECO:0007669"/>
    <property type="project" value="UniProtKB-EC"/>
</dbReference>
<comment type="catalytic activity">
    <reaction evidence="1">
        <text>S-ubiquitinyl-[E2 ubiquitin-conjugating enzyme]-L-cysteine + [acceptor protein]-L-lysine = [E2 ubiquitin-conjugating enzyme]-L-cysteine + N(6)-ubiquitinyl-[acceptor protein]-L-lysine.</text>
        <dbReference type="EC" id="2.3.2.27"/>
    </reaction>
</comment>
<keyword evidence="7" id="KW-0853">WD repeat</keyword>
<keyword evidence="21" id="KW-1185">Reference proteome</keyword>
<organism evidence="20 21">
    <name type="scientific">Ophiophagus hannah</name>
    <name type="common">King cobra</name>
    <name type="synonym">Naja hannah</name>
    <dbReference type="NCBI Taxonomy" id="8665"/>
    <lineage>
        <taxon>Eukaryota</taxon>
        <taxon>Metazoa</taxon>
        <taxon>Chordata</taxon>
        <taxon>Craniata</taxon>
        <taxon>Vertebrata</taxon>
        <taxon>Euteleostomi</taxon>
        <taxon>Lepidosauria</taxon>
        <taxon>Squamata</taxon>
        <taxon>Bifurcata</taxon>
        <taxon>Unidentata</taxon>
        <taxon>Episquamata</taxon>
        <taxon>Toxicofera</taxon>
        <taxon>Serpentes</taxon>
        <taxon>Colubroidea</taxon>
        <taxon>Elapidae</taxon>
        <taxon>Elapinae</taxon>
        <taxon>Ophiophagus</taxon>
    </lineage>
</organism>
<evidence type="ECO:0000313" key="21">
    <source>
        <dbReference type="Proteomes" id="UP000018936"/>
    </source>
</evidence>
<accession>V8NS73</accession>
<feature type="domain" description="RING-type" evidence="19">
    <location>
        <begin position="201"/>
        <end position="245"/>
    </location>
</feature>